<keyword evidence="6 10" id="KW-1133">Transmembrane helix</keyword>
<feature type="transmembrane region" description="Helical" evidence="10">
    <location>
        <begin position="291"/>
        <end position="311"/>
    </location>
</feature>
<feature type="transmembrane region" description="Helical" evidence="10">
    <location>
        <begin position="33"/>
        <end position="53"/>
    </location>
</feature>
<evidence type="ECO:0000256" key="6">
    <source>
        <dbReference type="ARBA" id="ARBA00022989"/>
    </source>
</evidence>
<name>A0A1B3B7C0_SCAPY</name>
<comment type="subcellular location">
    <subcellularLocation>
        <location evidence="1 10">Cell membrane</location>
        <topology evidence="1 10">Multi-pass membrane protein</topology>
    </subcellularLocation>
</comment>
<evidence type="ECO:0000256" key="5">
    <source>
        <dbReference type="ARBA" id="ARBA00022725"/>
    </source>
</evidence>
<dbReference type="AlphaFoldDB" id="A0A1B3B7C0"/>
<keyword evidence="7 10" id="KW-0472">Membrane</keyword>
<comment type="caution">
    <text evidence="10">Lacks conserved residue(s) required for the propagation of feature annotation.</text>
</comment>
<evidence type="ECO:0000256" key="8">
    <source>
        <dbReference type="ARBA" id="ARBA00023170"/>
    </source>
</evidence>
<evidence type="ECO:0000256" key="2">
    <source>
        <dbReference type="ARBA" id="ARBA00022475"/>
    </source>
</evidence>
<organism evidence="11">
    <name type="scientific">Scaeva pyrastri</name>
    <name type="common">Hoverfly</name>
    <name type="synonym">Musca pyrastri</name>
    <dbReference type="NCBI Taxonomy" id="219539"/>
    <lineage>
        <taxon>Eukaryota</taxon>
        <taxon>Metazoa</taxon>
        <taxon>Ecdysozoa</taxon>
        <taxon>Arthropoda</taxon>
        <taxon>Hexapoda</taxon>
        <taxon>Insecta</taxon>
        <taxon>Pterygota</taxon>
        <taxon>Neoptera</taxon>
        <taxon>Endopterygota</taxon>
        <taxon>Diptera</taxon>
        <taxon>Brachycera</taxon>
        <taxon>Muscomorpha</taxon>
        <taxon>Syrphoidea</taxon>
        <taxon>Syrphidae</taxon>
        <taxon>Syrphinae</taxon>
        <taxon>Syrphini</taxon>
        <taxon>Scaeva</taxon>
    </lineage>
</organism>
<dbReference type="Pfam" id="PF02949">
    <property type="entry name" value="7tm_6"/>
    <property type="match status" value="1"/>
</dbReference>
<feature type="transmembrane region" description="Helical" evidence="10">
    <location>
        <begin position="259"/>
        <end position="285"/>
    </location>
</feature>
<keyword evidence="5 10" id="KW-0552">Olfaction</keyword>
<reference evidence="11" key="1">
    <citation type="submission" date="2015-12" db="EMBL/GenBank/DDBJ databases">
        <authorList>
            <person name="Shamseldin A."/>
            <person name="Moawad H."/>
            <person name="Abd El-Rahim W.M."/>
            <person name="Sadowsky M.J."/>
        </authorList>
    </citation>
    <scope>NUCLEOTIDE SEQUENCE</scope>
</reference>
<dbReference type="EMBL" id="KU291851">
    <property type="protein sequence ID" value="AOE48101.1"/>
    <property type="molecule type" value="mRNA"/>
</dbReference>
<keyword evidence="2" id="KW-1003">Cell membrane</keyword>
<dbReference type="PANTHER" id="PTHR21137">
    <property type="entry name" value="ODORANT RECEPTOR"/>
    <property type="match status" value="1"/>
</dbReference>
<dbReference type="GO" id="GO:0005886">
    <property type="term" value="C:plasma membrane"/>
    <property type="evidence" value="ECO:0007669"/>
    <property type="project" value="UniProtKB-SubCell"/>
</dbReference>
<dbReference type="InterPro" id="IPR004117">
    <property type="entry name" value="7tm6_olfct_rcpt"/>
</dbReference>
<evidence type="ECO:0000256" key="7">
    <source>
        <dbReference type="ARBA" id="ARBA00023136"/>
    </source>
</evidence>
<evidence type="ECO:0000256" key="1">
    <source>
        <dbReference type="ARBA" id="ARBA00004651"/>
    </source>
</evidence>
<evidence type="ECO:0000256" key="3">
    <source>
        <dbReference type="ARBA" id="ARBA00022606"/>
    </source>
</evidence>
<keyword evidence="8 10" id="KW-0675">Receptor</keyword>
<comment type="similarity">
    <text evidence="10">Belongs to the insect chemoreceptor superfamily. Heteromeric odorant receptor channel (TC 1.A.69) family.</text>
</comment>
<evidence type="ECO:0000256" key="9">
    <source>
        <dbReference type="ARBA" id="ARBA00023224"/>
    </source>
</evidence>
<evidence type="ECO:0000256" key="10">
    <source>
        <dbReference type="RuleBase" id="RU351113"/>
    </source>
</evidence>
<dbReference type="PANTHER" id="PTHR21137:SF35">
    <property type="entry name" value="ODORANT RECEPTOR 19A-RELATED"/>
    <property type="match status" value="1"/>
</dbReference>
<evidence type="ECO:0000256" key="4">
    <source>
        <dbReference type="ARBA" id="ARBA00022692"/>
    </source>
</evidence>
<dbReference type="GO" id="GO:0007165">
    <property type="term" value="P:signal transduction"/>
    <property type="evidence" value="ECO:0007669"/>
    <property type="project" value="UniProtKB-KW"/>
</dbReference>
<feature type="transmembrane region" description="Helical" evidence="10">
    <location>
        <begin position="174"/>
        <end position="193"/>
    </location>
</feature>
<dbReference type="GO" id="GO:0004984">
    <property type="term" value="F:olfactory receptor activity"/>
    <property type="evidence" value="ECO:0007669"/>
    <property type="project" value="InterPro"/>
</dbReference>
<keyword evidence="3 10" id="KW-0716">Sensory transduction</keyword>
<keyword evidence="4 10" id="KW-0812">Transmembrane</keyword>
<sequence length="383" mass="43931">MSRPSEKYLKLMKVLRLCGAACGADVADPNYRVNFITICVIICITVYFIFSVYTVQLKFSENWGVLLESFCMVGSVFQGIAKLLSGIVYTRHLSDINIEIFTIYEEYEAKTNYYIKVLNNSTARVKFLLKTLSILHVIIFFWLFTAPVIMYLMNGQRYMLMQFYLPGLDVETDFGYFTTIGMQFACLVFGGFGNFAGDLFFIVFNMHVTLFADVLKAKIIEFNEIADDNFEMMKMDHLLNDIIGWHQKYSLFAKTSNKIFDWITFVQIVTTSLSIVLTLFILLTGDWPGSYSYLALELLMLYVYCGIGTLVEKTNDKFCDEIYAINWYMLAPPQQKCVLLMLMKSQDPELITVGGVMPLSVSTALQVTKSVYSIMMMILNFIE</sequence>
<dbReference type="GO" id="GO:0005549">
    <property type="term" value="F:odorant binding"/>
    <property type="evidence" value="ECO:0007669"/>
    <property type="project" value="InterPro"/>
</dbReference>
<evidence type="ECO:0000313" key="11">
    <source>
        <dbReference type="EMBL" id="AOE48101.1"/>
    </source>
</evidence>
<proteinExistence type="evidence at transcript level"/>
<feature type="transmembrane region" description="Helical" evidence="10">
    <location>
        <begin position="134"/>
        <end position="153"/>
    </location>
</feature>
<accession>A0A1B3B7C0</accession>
<keyword evidence="9 10" id="KW-0807">Transducer</keyword>
<reference evidence="11" key="2">
    <citation type="journal article" date="2016" name="PLoS ONE">
        <title>Molecular Characterization and Sex Distribution of Chemosensory Receptor Gene Family Based on Transcriptome Analysis of Scaeva pyrastri.</title>
        <authorList>
            <person name="Li X.M."/>
            <person name="Zhu X.Y."/>
            <person name="He P."/>
            <person name="Xu L."/>
            <person name="Sun L."/>
            <person name="Chen L."/>
            <person name="Wang Z.Q."/>
            <person name="Deng D.G."/>
            <person name="Zhang Y.N."/>
        </authorList>
    </citation>
    <scope>NUCLEOTIDE SEQUENCE</scope>
</reference>
<feature type="transmembrane region" description="Helical" evidence="10">
    <location>
        <begin position="65"/>
        <end position="89"/>
    </location>
</feature>
<protein>
    <recommendedName>
        <fullName evidence="10">Odorant receptor</fullName>
    </recommendedName>
</protein>